<organism evidence="1 2">
    <name type="scientific">Choristoneura fumiferana</name>
    <name type="common">Spruce budworm moth</name>
    <name type="synonym">Archips fumiferana</name>
    <dbReference type="NCBI Taxonomy" id="7141"/>
    <lineage>
        <taxon>Eukaryota</taxon>
        <taxon>Metazoa</taxon>
        <taxon>Ecdysozoa</taxon>
        <taxon>Arthropoda</taxon>
        <taxon>Hexapoda</taxon>
        <taxon>Insecta</taxon>
        <taxon>Pterygota</taxon>
        <taxon>Neoptera</taxon>
        <taxon>Endopterygota</taxon>
        <taxon>Lepidoptera</taxon>
        <taxon>Glossata</taxon>
        <taxon>Ditrysia</taxon>
        <taxon>Tortricoidea</taxon>
        <taxon>Tortricidae</taxon>
        <taxon>Tortricinae</taxon>
        <taxon>Choristoneura</taxon>
    </lineage>
</organism>
<keyword evidence="2" id="KW-1185">Reference proteome</keyword>
<evidence type="ECO:0000313" key="1">
    <source>
        <dbReference type="EMBL" id="KAI8439292.1"/>
    </source>
</evidence>
<name>A0ACC0KSW8_CHOFU</name>
<evidence type="ECO:0000313" key="2">
    <source>
        <dbReference type="Proteomes" id="UP001064048"/>
    </source>
</evidence>
<dbReference type="EMBL" id="CM046123">
    <property type="protein sequence ID" value="KAI8439292.1"/>
    <property type="molecule type" value="Genomic_DNA"/>
</dbReference>
<protein>
    <submittedName>
        <fullName evidence="1">Uncharacterized protein</fullName>
    </submittedName>
</protein>
<dbReference type="Proteomes" id="UP001064048">
    <property type="component" value="Chromosome 23"/>
</dbReference>
<gene>
    <name evidence="1" type="ORF">MSG28_013125</name>
</gene>
<comment type="caution">
    <text evidence="1">The sequence shown here is derived from an EMBL/GenBank/DDBJ whole genome shotgun (WGS) entry which is preliminary data.</text>
</comment>
<accession>A0ACC0KSW8</accession>
<proteinExistence type="predicted"/>
<reference evidence="1 2" key="1">
    <citation type="journal article" date="2022" name="Genome Biol. Evol.">
        <title>The Spruce Budworm Genome: Reconstructing the Evolutionary History of Antifreeze Proteins.</title>
        <authorList>
            <person name="Beliveau C."/>
            <person name="Gagne P."/>
            <person name="Picq S."/>
            <person name="Vernygora O."/>
            <person name="Keeling C.I."/>
            <person name="Pinkney K."/>
            <person name="Doucet D."/>
            <person name="Wen F."/>
            <person name="Johnston J.S."/>
            <person name="Maaroufi H."/>
            <person name="Boyle B."/>
            <person name="Laroche J."/>
            <person name="Dewar K."/>
            <person name="Juretic N."/>
            <person name="Blackburn G."/>
            <person name="Nisole A."/>
            <person name="Brunet B."/>
            <person name="Brandao M."/>
            <person name="Lumley L."/>
            <person name="Duan J."/>
            <person name="Quan G."/>
            <person name="Lucarotti C.J."/>
            <person name="Roe A.D."/>
            <person name="Sperling F.A.H."/>
            <person name="Levesque R.C."/>
            <person name="Cusson M."/>
        </authorList>
    </citation>
    <scope>NUCLEOTIDE SEQUENCE [LARGE SCALE GENOMIC DNA]</scope>
    <source>
        <strain evidence="1">Glfc:IPQL:Cfum</strain>
    </source>
</reference>
<sequence length="89" mass="10367">MPTPTMGSLLRNILNRKIIIGLMRRSEMKRSRPLPSRRTDIIIKKLRVVSNDPRYHLSSDASRRSETQVDSPRVPQNTIENAFKVRRRG</sequence>